<comment type="caution">
    <text evidence="1">The sequence shown here is derived from an EMBL/GenBank/DDBJ whole genome shotgun (WGS) entry which is preliminary data.</text>
</comment>
<keyword evidence="2" id="KW-1185">Reference proteome</keyword>
<evidence type="ECO:0000313" key="1">
    <source>
        <dbReference type="EMBL" id="KAJ3052088.1"/>
    </source>
</evidence>
<dbReference type="EMBL" id="JADGJD010000328">
    <property type="protein sequence ID" value="KAJ3052088.1"/>
    <property type="molecule type" value="Genomic_DNA"/>
</dbReference>
<sequence>YLLGLSLLKSHPSLQTHFRSILDDPTVFYITSLLHDIGTTDENLKKTKMSFELYGGILSLEEVVKAGGGREMAESVCESVVRHQDLGVRGFVSANTALVQMATIMDNTGKNTFLIHPTTLQEIHTLHPRTEWSSCFIKVLQDECHLKPYCTTLRLGEDTFKNHVMANPLDKLYEFYEWSEGPV</sequence>
<dbReference type="PANTHER" id="PTHR35569:SF1">
    <property type="entry name" value="CYANAMIDE HYDRATASE DDI2-RELATED"/>
    <property type="match status" value="1"/>
</dbReference>
<feature type="non-terminal residue" evidence="1">
    <location>
        <position position="183"/>
    </location>
</feature>
<protein>
    <recommendedName>
        <fullName evidence="3">Cyanamide hydratase</fullName>
    </recommendedName>
</protein>
<reference evidence="1" key="1">
    <citation type="submission" date="2020-05" db="EMBL/GenBank/DDBJ databases">
        <title>Phylogenomic resolution of chytrid fungi.</title>
        <authorList>
            <person name="Stajich J.E."/>
            <person name="Amses K."/>
            <person name="Simmons R."/>
            <person name="Seto K."/>
            <person name="Myers J."/>
            <person name="Bonds A."/>
            <person name="Quandt C.A."/>
            <person name="Barry K."/>
            <person name="Liu P."/>
            <person name="Grigoriev I."/>
            <person name="Longcore J.E."/>
            <person name="James T.Y."/>
        </authorList>
    </citation>
    <scope>NUCLEOTIDE SEQUENCE</scope>
    <source>
        <strain evidence="1">JEL0318</strain>
    </source>
</reference>
<organism evidence="1 2">
    <name type="scientific">Rhizophlyctis rosea</name>
    <dbReference type="NCBI Taxonomy" id="64517"/>
    <lineage>
        <taxon>Eukaryota</taxon>
        <taxon>Fungi</taxon>
        <taxon>Fungi incertae sedis</taxon>
        <taxon>Chytridiomycota</taxon>
        <taxon>Chytridiomycota incertae sedis</taxon>
        <taxon>Chytridiomycetes</taxon>
        <taxon>Rhizophlyctidales</taxon>
        <taxon>Rhizophlyctidaceae</taxon>
        <taxon>Rhizophlyctis</taxon>
    </lineage>
</organism>
<proteinExistence type="predicted"/>
<accession>A0AAD5SEJ1</accession>
<dbReference type="SUPFAM" id="SSF109604">
    <property type="entry name" value="HD-domain/PDEase-like"/>
    <property type="match status" value="1"/>
</dbReference>
<gene>
    <name evidence="1" type="ORF">HK097_006914</name>
</gene>
<dbReference type="AlphaFoldDB" id="A0AAD5SEJ1"/>
<evidence type="ECO:0008006" key="3">
    <source>
        <dbReference type="Google" id="ProtNLM"/>
    </source>
</evidence>
<dbReference type="InterPro" id="IPR017771">
    <property type="entry name" value="Cyanamide_hydratase_HD"/>
</dbReference>
<dbReference type="PANTHER" id="PTHR35569">
    <property type="entry name" value="CYANAMIDE HYDRATASE DDI2-RELATED"/>
    <property type="match status" value="1"/>
</dbReference>
<evidence type="ECO:0000313" key="2">
    <source>
        <dbReference type="Proteomes" id="UP001212841"/>
    </source>
</evidence>
<name>A0AAD5SEJ1_9FUNG</name>
<dbReference type="NCBIfam" id="TIGR03401">
    <property type="entry name" value="cyanamide_fam"/>
    <property type="match status" value="1"/>
</dbReference>
<dbReference type="Proteomes" id="UP001212841">
    <property type="component" value="Unassembled WGS sequence"/>
</dbReference>